<evidence type="ECO:0000313" key="2">
    <source>
        <dbReference type="Proteomes" id="UP000015102"/>
    </source>
</evidence>
<sequence length="82" mass="9351">MACVTDNMDYLASVCLKMNYEMQEISEFIDVGRRIRHLFAIPFFRHLFANPNAQQNVVVLKLDSAALNSSARMSYVPSSHLL</sequence>
<accession>T1H007</accession>
<evidence type="ECO:0000313" key="1">
    <source>
        <dbReference type="EnsemblMetazoa" id="MESCA009470-PA"/>
    </source>
</evidence>
<name>T1H007_MEGSC</name>
<reference evidence="2" key="1">
    <citation type="submission" date="2013-02" db="EMBL/GenBank/DDBJ databases">
        <authorList>
            <person name="Hughes D."/>
        </authorList>
    </citation>
    <scope>NUCLEOTIDE SEQUENCE</scope>
    <source>
        <strain>Durham</strain>
        <strain evidence="2">NC isolate 2 -- Noor lab</strain>
    </source>
</reference>
<reference evidence="1" key="2">
    <citation type="submission" date="2015-06" db="UniProtKB">
        <authorList>
            <consortium name="EnsemblMetazoa"/>
        </authorList>
    </citation>
    <scope>IDENTIFICATION</scope>
</reference>
<proteinExistence type="predicted"/>
<dbReference type="EMBL" id="CAQQ02388409">
    <property type="status" value="NOT_ANNOTATED_CDS"/>
    <property type="molecule type" value="Genomic_DNA"/>
</dbReference>
<dbReference type="EnsemblMetazoa" id="MESCA009470-RA">
    <property type="protein sequence ID" value="MESCA009470-PA"/>
    <property type="gene ID" value="MESCA009470"/>
</dbReference>
<dbReference type="Proteomes" id="UP000015102">
    <property type="component" value="Unassembled WGS sequence"/>
</dbReference>
<dbReference type="EMBL" id="CAQQ02388407">
    <property type="status" value="NOT_ANNOTATED_CDS"/>
    <property type="molecule type" value="Genomic_DNA"/>
</dbReference>
<protein>
    <submittedName>
        <fullName evidence="1">Uncharacterized protein</fullName>
    </submittedName>
</protein>
<dbReference type="AlphaFoldDB" id="T1H007"/>
<organism evidence="1 2">
    <name type="scientific">Megaselia scalaris</name>
    <name type="common">Humpbacked fly</name>
    <name type="synonym">Phora scalaris</name>
    <dbReference type="NCBI Taxonomy" id="36166"/>
    <lineage>
        <taxon>Eukaryota</taxon>
        <taxon>Metazoa</taxon>
        <taxon>Ecdysozoa</taxon>
        <taxon>Arthropoda</taxon>
        <taxon>Hexapoda</taxon>
        <taxon>Insecta</taxon>
        <taxon>Pterygota</taxon>
        <taxon>Neoptera</taxon>
        <taxon>Endopterygota</taxon>
        <taxon>Diptera</taxon>
        <taxon>Brachycera</taxon>
        <taxon>Muscomorpha</taxon>
        <taxon>Platypezoidea</taxon>
        <taxon>Phoridae</taxon>
        <taxon>Megaseliini</taxon>
        <taxon>Megaselia</taxon>
    </lineage>
</organism>
<dbReference type="HOGENOM" id="CLU_2560873_0_0_1"/>
<keyword evidence="2" id="KW-1185">Reference proteome</keyword>
<dbReference type="EMBL" id="CAQQ02388408">
    <property type="status" value="NOT_ANNOTATED_CDS"/>
    <property type="molecule type" value="Genomic_DNA"/>
</dbReference>